<gene>
    <name evidence="4" type="ORF">FHW18_000076</name>
</gene>
<name>A0A7Y9LL39_9BURK</name>
<protein>
    <submittedName>
        <fullName evidence="4">5-methylthioadenosine/S-adenosylhomocysteine deaminase</fullName>
        <ecNumber evidence="4">3.5.4.28</ecNumber>
        <ecNumber evidence="4">3.5.4.31</ecNumber>
    </submittedName>
</protein>
<dbReference type="AlphaFoldDB" id="A0A7Y9LL39"/>
<feature type="domain" description="Amidohydrolase-related" evidence="3">
    <location>
        <begin position="58"/>
        <end position="417"/>
    </location>
</feature>
<reference evidence="4 5" key="1">
    <citation type="submission" date="2020-07" db="EMBL/GenBank/DDBJ databases">
        <title>Genomic Encyclopedia of Type Strains, Phase IV (KMG-V): Genome sequencing to study the core and pangenomes of soil and plant-associated prokaryotes.</title>
        <authorList>
            <person name="Whitman W."/>
        </authorList>
    </citation>
    <scope>NUCLEOTIDE SEQUENCE [LARGE SCALE GENOMIC DNA]</scope>
    <source>
        <strain evidence="4 5">SAS40</strain>
    </source>
</reference>
<evidence type="ECO:0000256" key="1">
    <source>
        <dbReference type="ARBA" id="ARBA00006745"/>
    </source>
</evidence>
<dbReference type="InterPro" id="IPR050287">
    <property type="entry name" value="MTA/SAH_deaminase"/>
</dbReference>
<keyword evidence="5" id="KW-1185">Reference proteome</keyword>
<evidence type="ECO:0000256" key="2">
    <source>
        <dbReference type="ARBA" id="ARBA00022801"/>
    </source>
</evidence>
<evidence type="ECO:0000313" key="4">
    <source>
        <dbReference type="EMBL" id="NYE80805.1"/>
    </source>
</evidence>
<dbReference type="GO" id="GO:0090614">
    <property type="term" value="F:5'-methylthioadenosine deaminase activity"/>
    <property type="evidence" value="ECO:0007669"/>
    <property type="project" value="UniProtKB-EC"/>
</dbReference>
<accession>A0A7Y9LL39</accession>
<keyword evidence="2 4" id="KW-0378">Hydrolase</keyword>
<evidence type="ECO:0000259" key="3">
    <source>
        <dbReference type="Pfam" id="PF01979"/>
    </source>
</evidence>
<dbReference type="EC" id="3.5.4.28" evidence="4"/>
<dbReference type="PANTHER" id="PTHR43794">
    <property type="entry name" value="AMINOHYDROLASE SSNA-RELATED"/>
    <property type="match status" value="1"/>
</dbReference>
<dbReference type="Pfam" id="PF01979">
    <property type="entry name" value="Amidohydro_1"/>
    <property type="match status" value="1"/>
</dbReference>
<dbReference type="SUPFAM" id="SSF51556">
    <property type="entry name" value="Metallo-dependent hydrolases"/>
    <property type="match status" value="1"/>
</dbReference>
<dbReference type="InterPro" id="IPR011059">
    <property type="entry name" value="Metal-dep_hydrolase_composite"/>
</dbReference>
<evidence type="ECO:0000313" key="5">
    <source>
        <dbReference type="Proteomes" id="UP000542125"/>
    </source>
</evidence>
<dbReference type="RefSeq" id="WP_179582267.1">
    <property type="nucleotide sequence ID" value="NZ_JACBYR010000001.1"/>
</dbReference>
<dbReference type="PANTHER" id="PTHR43794:SF11">
    <property type="entry name" value="AMIDOHYDROLASE-RELATED DOMAIN-CONTAINING PROTEIN"/>
    <property type="match status" value="1"/>
</dbReference>
<dbReference type="EC" id="3.5.4.31" evidence="4"/>
<dbReference type="Gene3D" id="2.30.40.10">
    <property type="entry name" value="Urease, subunit C, domain 1"/>
    <property type="match status" value="1"/>
</dbReference>
<comment type="caution">
    <text evidence="4">The sequence shown here is derived from an EMBL/GenBank/DDBJ whole genome shotgun (WGS) entry which is preliminary data.</text>
</comment>
<dbReference type="GO" id="GO:0050270">
    <property type="term" value="F:S-adenosylhomocysteine deaminase activity"/>
    <property type="evidence" value="ECO:0007669"/>
    <property type="project" value="UniProtKB-EC"/>
</dbReference>
<dbReference type="EMBL" id="JACBYR010000001">
    <property type="protein sequence ID" value="NYE80805.1"/>
    <property type="molecule type" value="Genomic_DNA"/>
</dbReference>
<comment type="similarity">
    <text evidence="1">Belongs to the metallo-dependent hydrolases superfamily. ATZ/TRZ family.</text>
</comment>
<dbReference type="SUPFAM" id="SSF51338">
    <property type="entry name" value="Composite domain of metallo-dependent hydrolases"/>
    <property type="match status" value="1"/>
</dbReference>
<proteinExistence type="inferred from homology"/>
<dbReference type="Proteomes" id="UP000542125">
    <property type="component" value="Unassembled WGS sequence"/>
</dbReference>
<organism evidence="4 5">
    <name type="scientific">Pigmentiphaga litoralis</name>
    <dbReference type="NCBI Taxonomy" id="516702"/>
    <lineage>
        <taxon>Bacteria</taxon>
        <taxon>Pseudomonadati</taxon>
        <taxon>Pseudomonadota</taxon>
        <taxon>Betaproteobacteria</taxon>
        <taxon>Burkholderiales</taxon>
        <taxon>Alcaligenaceae</taxon>
        <taxon>Pigmentiphaga</taxon>
    </lineage>
</organism>
<dbReference type="InterPro" id="IPR032466">
    <property type="entry name" value="Metal_Hydrolase"/>
</dbReference>
<dbReference type="CDD" id="cd01298">
    <property type="entry name" value="ATZ_TRZ_like"/>
    <property type="match status" value="1"/>
</dbReference>
<sequence>MSRLLIENGTVLTINDRHDIFDSGCVLIEDDRILYVGPRSGLPEQVDADRMDATGKAVMPGLVNCHTHLCMIFGRTLATDVDLLTWLDRQMPVMAAMDDAAMLHAQLLGCVENLKNGNTTVVENLFAARTDTFSPETLAFEAMRQAGLRGMVARAFEARHFDPAFAETPAEQTRRVTALARDWHGADNGRLRLAIGPLLPWAVDESMLRHTRALANDLGLPLHMHVAESQEFNRVIARHYGRPVRNVELLHETGCLGPDVQAVGVSDLSAHEIELLVDSGTSVVLDPQTRLFWGTGFPSLKPFLDAGVTCGLATNGPAANCGQDLFESMKYACATAKTAVGDPSVLPARRALRMATIEGARALGISHQTGSLEVGKRADVITLDLRQPHLTPASNLDACLVFSARGADVRDVIVDGSVRMRDRRLTFIDETALLTRCNDLANACLERVAHRQSDSRPSVSREIS</sequence>
<dbReference type="Gene3D" id="3.20.20.140">
    <property type="entry name" value="Metal-dependent hydrolases"/>
    <property type="match status" value="1"/>
</dbReference>
<dbReference type="InterPro" id="IPR006680">
    <property type="entry name" value="Amidohydro-rel"/>
</dbReference>